<proteinExistence type="predicted"/>
<feature type="transmembrane region" description="Helical" evidence="1">
    <location>
        <begin position="83"/>
        <end position="101"/>
    </location>
</feature>
<accession>A0A2S6GZV7</accession>
<dbReference type="RefSeq" id="WP_104424045.1">
    <property type="nucleotide sequence ID" value="NZ_PTIY01000008.1"/>
</dbReference>
<keyword evidence="3" id="KW-1185">Reference proteome</keyword>
<feature type="transmembrane region" description="Helical" evidence="1">
    <location>
        <begin position="54"/>
        <end position="71"/>
    </location>
</feature>
<organism evidence="2 3">
    <name type="scientific">Methylobacter tundripaludum</name>
    <dbReference type="NCBI Taxonomy" id="173365"/>
    <lineage>
        <taxon>Bacteria</taxon>
        <taxon>Pseudomonadati</taxon>
        <taxon>Pseudomonadota</taxon>
        <taxon>Gammaproteobacteria</taxon>
        <taxon>Methylococcales</taxon>
        <taxon>Methylococcaceae</taxon>
        <taxon>Methylobacter</taxon>
    </lineage>
</organism>
<comment type="caution">
    <text evidence="2">The sequence shown here is derived from an EMBL/GenBank/DDBJ whole genome shotgun (WGS) entry which is preliminary data.</text>
</comment>
<name>A0A2S6GZV7_9GAMM</name>
<dbReference type="EMBL" id="PTIY01000008">
    <property type="protein sequence ID" value="PPK70782.1"/>
    <property type="molecule type" value="Genomic_DNA"/>
</dbReference>
<dbReference type="AlphaFoldDB" id="A0A2S6GZV7"/>
<dbReference type="OrthoDB" id="5568184at2"/>
<evidence type="ECO:0000313" key="3">
    <source>
        <dbReference type="Proteomes" id="UP000238071"/>
    </source>
</evidence>
<reference evidence="2 3" key="1">
    <citation type="submission" date="2018-02" db="EMBL/GenBank/DDBJ databases">
        <title>Subsurface microbial communities from deep shales in Ohio and West Virginia, USA.</title>
        <authorList>
            <person name="Wrighton K."/>
        </authorList>
    </citation>
    <scope>NUCLEOTIDE SEQUENCE [LARGE SCALE GENOMIC DNA]</scope>
    <source>
        <strain evidence="2 3">OWC-G53F</strain>
    </source>
</reference>
<sequence length="168" mass="18880">MIGFILCSLSLAVLVQNPNSFLQLLATPEALGVGLALTAVSLLLGYLKKVPTTVWHDGFSASCLLVWYAYWEPQFNNDAPMFFFFPLYYALLTSIVTAALINKSQYFDQESVANLRYLEKNTRVNSAAIVAIVLISLLITRHYTLYPIAMTFFILRHTMVVCLEIIDS</sequence>
<keyword evidence="1" id="KW-0472">Membrane</keyword>
<keyword evidence="1" id="KW-1133">Transmembrane helix</keyword>
<gene>
    <name evidence="2" type="ORF">B0F88_108137</name>
</gene>
<dbReference type="Proteomes" id="UP000238071">
    <property type="component" value="Unassembled WGS sequence"/>
</dbReference>
<feature type="transmembrane region" description="Helical" evidence="1">
    <location>
        <begin position="122"/>
        <end position="139"/>
    </location>
</feature>
<protein>
    <submittedName>
        <fullName evidence="2">Uncharacterized protein</fullName>
    </submittedName>
</protein>
<keyword evidence="1" id="KW-0812">Transmembrane</keyword>
<evidence type="ECO:0000256" key="1">
    <source>
        <dbReference type="SAM" id="Phobius"/>
    </source>
</evidence>
<evidence type="ECO:0000313" key="2">
    <source>
        <dbReference type="EMBL" id="PPK70782.1"/>
    </source>
</evidence>
<feature type="transmembrane region" description="Helical" evidence="1">
    <location>
        <begin position="30"/>
        <end position="47"/>
    </location>
</feature>